<keyword evidence="2" id="KW-0812">Transmembrane</keyword>
<reference evidence="4" key="1">
    <citation type="submission" date="2025-08" db="UniProtKB">
        <authorList>
            <consortium name="RefSeq"/>
        </authorList>
    </citation>
    <scope>IDENTIFICATION</scope>
    <source>
        <tissue evidence="4">Gonads</tissue>
    </source>
</reference>
<name>A0A2R2MMC1_LINAN</name>
<dbReference type="Proteomes" id="UP000085678">
    <property type="component" value="Unplaced"/>
</dbReference>
<dbReference type="InterPro" id="IPR036691">
    <property type="entry name" value="Endo/exonu/phosph_ase_sf"/>
</dbReference>
<organism evidence="3 4">
    <name type="scientific">Lingula anatina</name>
    <name type="common">Brachiopod</name>
    <name type="synonym">Lingula unguis</name>
    <dbReference type="NCBI Taxonomy" id="7574"/>
    <lineage>
        <taxon>Eukaryota</taxon>
        <taxon>Metazoa</taxon>
        <taxon>Spiralia</taxon>
        <taxon>Lophotrochozoa</taxon>
        <taxon>Brachiopoda</taxon>
        <taxon>Linguliformea</taxon>
        <taxon>Lingulata</taxon>
        <taxon>Lingulida</taxon>
        <taxon>Linguloidea</taxon>
        <taxon>Lingulidae</taxon>
        <taxon>Lingula</taxon>
    </lineage>
</organism>
<dbReference type="GeneID" id="106163622"/>
<evidence type="ECO:0000256" key="2">
    <source>
        <dbReference type="SAM" id="Phobius"/>
    </source>
</evidence>
<keyword evidence="3" id="KW-1185">Reference proteome</keyword>
<feature type="transmembrane region" description="Helical" evidence="2">
    <location>
        <begin position="56"/>
        <end position="84"/>
    </location>
</feature>
<evidence type="ECO:0000313" key="3">
    <source>
        <dbReference type="Proteomes" id="UP000085678"/>
    </source>
</evidence>
<dbReference type="InterPro" id="IPR038772">
    <property type="entry name" value="Sph/SMPD2-like"/>
</dbReference>
<dbReference type="GO" id="GO:0005737">
    <property type="term" value="C:cytoplasm"/>
    <property type="evidence" value="ECO:0007669"/>
    <property type="project" value="TreeGrafter"/>
</dbReference>
<dbReference type="EC" id="3.1.4.12" evidence="1"/>
<dbReference type="PANTHER" id="PTHR16320:SF1">
    <property type="entry name" value="SPHINGOMYELINASE DDB_G0288017"/>
    <property type="match status" value="1"/>
</dbReference>
<dbReference type="PANTHER" id="PTHR16320">
    <property type="entry name" value="SPHINGOMYELINASE FAMILY MEMBER"/>
    <property type="match status" value="1"/>
</dbReference>
<dbReference type="GO" id="GO:0004767">
    <property type="term" value="F:sphingomyelin phosphodiesterase activity"/>
    <property type="evidence" value="ECO:0007669"/>
    <property type="project" value="UniProtKB-EC"/>
</dbReference>
<dbReference type="OrthoDB" id="40902at2759"/>
<keyword evidence="2" id="KW-0472">Membrane</keyword>
<dbReference type="SUPFAM" id="SSF56219">
    <property type="entry name" value="DNase I-like"/>
    <property type="match status" value="1"/>
</dbReference>
<keyword evidence="2" id="KW-1133">Transmembrane helix</keyword>
<gene>
    <name evidence="4" type="primary">LOC106163622</name>
</gene>
<evidence type="ECO:0000256" key="1">
    <source>
        <dbReference type="ARBA" id="ARBA00012369"/>
    </source>
</evidence>
<sequence length="458" mass="52486">MLHQSQSPFSNRFAQFLDWVCFYMYRPWYLLLDEFLCCFVPTTQELKTPWRRLPHLFIIAPLTLLGTIATLPLLVISFSLWFLLVQPFIVQPFIYSCSIRKETVSYLKDQYTFVTANVCLLPNCVGRMNNLTHNTLRGSEMGREFARTGAKVSGDCDGCDGTSHLTQLSKANTTIKNNGHVQNGAAPVRIPAAKGKEEDPIDHAILTEFPASDFVCFQETFDRQSSKRLVEELHKCYSYIIYDILLGQNSTGQDVVGYLTNTHLQAYPGKDKTHLKQLDCLVQWLEEFRSKKDSFGEVVAFDVVCGDFNFDNMSPGHHYCWEHPLFDKYVDICRVKPGLDKEWVLGTDRRHIPMWDPRIGTPEKFKSALEDPALRQYYVFDADIEVSSLDYAGVMPERDEHGDIILKPTVGGKRRLDYILFRRGSIQNVTRLNFVTQLVLLTDHIPVSMTLRTIKAAK</sequence>
<dbReference type="AlphaFoldDB" id="A0A2R2MMC1"/>
<accession>A0A2R2MMC1</accession>
<protein>
    <recommendedName>
        <fullName evidence="1">sphingomyelin phosphodiesterase</fullName>
        <ecNumber evidence="1">3.1.4.12</ecNumber>
    </recommendedName>
</protein>
<dbReference type="RefSeq" id="XP_023931355.1">
    <property type="nucleotide sequence ID" value="XM_024075587.1"/>
</dbReference>
<dbReference type="Gene3D" id="3.60.10.10">
    <property type="entry name" value="Endonuclease/exonuclease/phosphatase"/>
    <property type="match status" value="1"/>
</dbReference>
<proteinExistence type="predicted"/>
<evidence type="ECO:0000313" key="4">
    <source>
        <dbReference type="RefSeq" id="XP_023931355.1"/>
    </source>
</evidence>